<organism evidence="4 5">
    <name type="scientific">Ascosphaera apis ARSEF 7405</name>
    <dbReference type="NCBI Taxonomy" id="392613"/>
    <lineage>
        <taxon>Eukaryota</taxon>
        <taxon>Fungi</taxon>
        <taxon>Dikarya</taxon>
        <taxon>Ascomycota</taxon>
        <taxon>Pezizomycotina</taxon>
        <taxon>Eurotiomycetes</taxon>
        <taxon>Eurotiomycetidae</taxon>
        <taxon>Onygenales</taxon>
        <taxon>Ascosphaeraceae</taxon>
        <taxon>Ascosphaera</taxon>
    </lineage>
</organism>
<comment type="caution">
    <text evidence="4">The sequence shown here is derived from an EMBL/GenBank/DDBJ whole genome shotgun (WGS) entry which is preliminary data.</text>
</comment>
<dbReference type="PANTHER" id="PTHR23079:SF17">
    <property type="entry name" value="RNA-DEPENDENT RNA POLYMERASE"/>
    <property type="match status" value="1"/>
</dbReference>
<evidence type="ECO:0000259" key="2">
    <source>
        <dbReference type="Pfam" id="PF05183"/>
    </source>
</evidence>
<sequence length="1202" mass="136717">MDIFCRNIPQPVSDKHLAKEIRPILERYGLFTFKCRKNGPKTAIITVLNKEAAQKLLSIHGQQPGQKRRPPQPIKLFGQPIYLEPSRHAPENLLLRSLEQNEENRQTSLASKSVYGPEVPLTKDNRSISVLGMSCGVWAYERDVPIFFECYSWGYKGLLVFRQKSIKVEMKEKYSDDDFTIDFAYGNLVSIFTDRARPSLTITTQFPPKLYHSSEEDQQKARLAKMERLNISSRNRVGHFPRDQEASAGCCYTYRFVLQDGKDLTLAKSLGRKFHAPEMYQWKDSVGRLPHSFQSYIRSFVERLRVDKVPYCVKFQLQALIWNGNMSPLQAIGFLAHIREVLKTTDQDTVARALTKLQGALIFPSPDIQAWEVEIKTVIEKLNVIIKTLHKEKNSGVASERIHPNMVKIHHVAVTPCAIFLSGPKHEAKNRVLRKYEAYTDYFLRVTFTDEDGGPVRFDFKANTDKIFHERFKSILREGIDIGGRHFAYLGFSHSSLRSQTCWFVAPFMTPDGKIWNANSIIKDLGIFTSIKSPSKMAARIGQTFSDTVASIEVPREIVIRMNDVERNGRCFSDGVGAISLSVARQIWRQYGSKAPKRPTVFQIRYAGAKGMVSLDSRLQGDHLCLRKSMIKFEATGSAIEICGSGIRALPFFLNQQLIKILEDLGVPPTSFMRLQRQEIDRLRSTPDSVSKAADFLDGTHIPKAIHFPWLLRTLEKELKLSFRDDPFLRALVNLAILIRLRDLKYRARIPVPQAVTLYGVMDETGYLKENEIYCAMTNEDGKTQVLVRNNVVITRSPALHPGDIQLVNAVNVNEPNHPLTLLHNCVVFSQHGARDLPSMLSGGDLDGDLYNVIYDETLIPDLIYEPAAYPPTEEHILDRPVETDDIIQFFVTFMQQDQLGRIATTHQVLADQCPAGTLHEECLLLAKLHSAAVDFSKSGTPADLSKIPKVRPYRPDFMAPGPRVKVADDIDLVQENDIASNIDFEDPADDDEPRPTQYYKSQKVLGKLYRAIDETKFFKEIKEAIEPVKSNVNVLDQVWKYVQSQIAGFQYEHLIEKAEGIKELYEGGMHELMINFSETSWRGASITEHEVILGTILGQGQKQSRLNKEQSKSLRDEYEGLVDLVVSTIQESEEANKEGLELSIACLHVAVRDHELYMKFARRVNSRNRDSQKVISFVWLAATVCLKEVFKFQKENPVFLN</sequence>
<protein>
    <recommendedName>
        <fullName evidence="1">RNA-dependent RNA polymerase</fullName>
        <ecNumber evidence="1">2.7.7.48</ecNumber>
    </recommendedName>
</protein>
<dbReference type="GO" id="GO:0031380">
    <property type="term" value="C:nuclear RNA-directed RNA polymerase complex"/>
    <property type="evidence" value="ECO:0007669"/>
    <property type="project" value="TreeGrafter"/>
</dbReference>
<dbReference type="InterPro" id="IPR007855">
    <property type="entry name" value="RDRP"/>
</dbReference>
<name>A0A167X2U1_9EURO</name>
<dbReference type="EC" id="2.7.7.48" evidence="1"/>
<evidence type="ECO:0000313" key="5">
    <source>
        <dbReference type="Proteomes" id="UP000242877"/>
    </source>
</evidence>
<dbReference type="Proteomes" id="UP000242877">
    <property type="component" value="Unassembled WGS sequence"/>
</dbReference>
<dbReference type="AlphaFoldDB" id="A0A167X2U1"/>
<keyword evidence="1" id="KW-0694">RNA-binding</keyword>
<evidence type="ECO:0000256" key="1">
    <source>
        <dbReference type="RuleBase" id="RU363098"/>
    </source>
</evidence>
<dbReference type="EMBL" id="AZGZ01000020">
    <property type="protein sequence ID" value="KZZ89565.1"/>
    <property type="molecule type" value="Genomic_DNA"/>
</dbReference>
<evidence type="ECO:0000313" key="4">
    <source>
        <dbReference type="EMBL" id="KZZ89565.1"/>
    </source>
</evidence>
<keyword evidence="5" id="KW-1185">Reference proteome</keyword>
<feature type="domain" description="RdRP-like PH" evidence="3">
    <location>
        <begin position="127"/>
        <end position="286"/>
    </location>
</feature>
<proteinExistence type="inferred from homology"/>
<dbReference type="PANTHER" id="PTHR23079">
    <property type="entry name" value="RNA-DEPENDENT RNA POLYMERASE"/>
    <property type="match status" value="1"/>
</dbReference>
<dbReference type="OrthoDB" id="6513042at2759"/>
<gene>
    <name evidence="4" type="ORF">AAP_04320</name>
</gene>
<dbReference type="GO" id="GO:0003723">
    <property type="term" value="F:RNA binding"/>
    <property type="evidence" value="ECO:0007669"/>
    <property type="project" value="UniProtKB-KW"/>
</dbReference>
<dbReference type="InterPro" id="IPR057596">
    <property type="entry name" value="RDRP_core"/>
</dbReference>
<dbReference type="VEuPathDB" id="FungiDB:AAP_04320"/>
<keyword evidence="1 4" id="KW-0696">RNA-directed RNA polymerase</keyword>
<evidence type="ECO:0000259" key="3">
    <source>
        <dbReference type="Pfam" id="PF25358"/>
    </source>
</evidence>
<accession>A0A167X2U1</accession>
<dbReference type="Pfam" id="PF25358">
    <property type="entry name" value="PH_fung_RdRP"/>
    <property type="match status" value="1"/>
</dbReference>
<keyword evidence="1" id="KW-0808">Transferase</keyword>
<dbReference type="GO" id="GO:0030422">
    <property type="term" value="P:siRNA processing"/>
    <property type="evidence" value="ECO:0007669"/>
    <property type="project" value="TreeGrafter"/>
</dbReference>
<comment type="catalytic activity">
    <reaction evidence="1">
        <text>RNA(n) + a ribonucleoside 5'-triphosphate = RNA(n+1) + diphosphate</text>
        <dbReference type="Rhea" id="RHEA:21248"/>
        <dbReference type="Rhea" id="RHEA-COMP:14527"/>
        <dbReference type="Rhea" id="RHEA-COMP:17342"/>
        <dbReference type="ChEBI" id="CHEBI:33019"/>
        <dbReference type="ChEBI" id="CHEBI:61557"/>
        <dbReference type="ChEBI" id="CHEBI:140395"/>
        <dbReference type="EC" id="2.7.7.48"/>
    </reaction>
</comment>
<dbReference type="GO" id="GO:0003968">
    <property type="term" value="F:RNA-directed RNA polymerase activity"/>
    <property type="evidence" value="ECO:0007669"/>
    <property type="project" value="UniProtKB-KW"/>
</dbReference>
<feature type="domain" description="RDRP core" evidence="2">
    <location>
        <begin position="414"/>
        <end position="1013"/>
    </location>
</feature>
<reference evidence="4 5" key="1">
    <citation type="journal article" date="2016" name="Genome Biol. Evol.">
        <title>Divergent and convergent evolution of fungal pathogenicity.</title>
        <authorList>
            <person name="Shang Y."/>
            <person name="Xiao G."/>
            <person name="Zheng P."/>
            <person name="Cen K."/>
            <person name="Zhan S."/>
            <person name="Wang C."/>
        </authorList>
    </citation>
    <scope>NUCLEOTIDE SEQUENCE [LARGE SCALE GENOMIC DNA]</scope>
    <source>
        <strain evidence="4 5">ARSEF 7405</strain>
    </source>
</reference>
<dbReference type="InterPro" id="IPR057503">
    <property type="entry name" value="PH_RdRP"/>
</dbReference>
<dbReference type="Pfam" id="PF05183">
    <property type="entry name" value="RdRP"/>
    <property type="match status" value="1"/>
</dbReference>
<keyword evidence="1" id="KW-0548">Nucleotidyltransferase</keyword>
<comment type="similarity">
    <text evidence="1">Belongs to the RdRP family.</text>
</comment>